<dbReference type="Proteomes" id="UP000324233">
    <property type="component" value="Chromosome"/>
</dbReference>
<dbReference type="EMBL" id="CP042997">
    <property type="protein sequence ID" value="QEH38287.1"/>
    <property type="molecule type" value="Genomic_DNA"/>
</dbReference>
<evidence type="ECO:0000313" key="3">
    <source>
        <dbReference type="Proteomes" id="UP000324233"/>
    </source>
</evidence>
<keyword evidence="1" id="KW-1133">Transmembrane helix</keyword>
<sequence>MPASGLDLATMPLLIAQEMPLVPQAPPSHSAAMLLMVVLGLLGLLALGALYYRRRKVQASVEEQFRAFRTQAVSLMDQLDALRKRHKTLPADDPDFTVPMQGSTLSLYEGVNRDLDALWDRWLKVMEVWDQAQKRIKAGGGLGLKPTQEAKTLLEGGEITELVRATASCKERLDTLNRAHETARADLATALSELTAVQNRVTGGTGVLIPSDRHRDELRSAEDALRNAGAILAADPIGAEEQITGARWSLSALEDRPRPAPRATTHAHPTSYPPFINDLAAAVDRFRESVAKFRVWEVLGMLAKAWVFIWVVGLLFGLLTPLMPLFIILVGFLVMAFGGMAVMRSISSWMWFGMGRRWH</sequence>
<protein>
    <submittedName>
        <fullName evidence="2">Uncharacterized protein</fullName>
    </submittedName>
</protein>
<feature type="transmembrane region" description="Helical" evidence="1">
    <location>
        <begin position="325"/>
        <end position="352"/>
    </location>
</feature>
<accession>A0A5B9WCN6</accession>
<name>A0A5B9WCN6_9BACT</name>
<dbReference type="AlphaFoldDB" id="A0A5B9WCN6"/>
<proteinExistence type="predicted"/>
<keyword evidence="3" id="KW-1185">Reference proteome</keyword>
<gene>
    <name evidence="2" type="ORF">OJF2_68850</name>
</gene>
<feature type="transmembrane region" description="Helical" evidence="1">
    <location>
        <begin position="31"/>
        <end position="52"/>
    </location>
</feature>
<feature type="transmembrane region" description="Helical" evidence="1">
    <location>
        <begin position="295"/>
        <end position="319"/>
    </location>
</feature>
<reference evidence="2 3" key="1">
    <citation type="submission" date="2019-08" db="EMBL/GenBank/DDBJ databases">
        <title>Deep-cultivation of Planctomycetes and their phenomic and genomic characterization uncovers novel biology.</title>
        <authorList>
            <person name="Wiegand S."/>
            <person name="Jogler M."/>
            <person name="Boedeker C."/>
            <person name="Pinto D."/>
            <person name="Vollmers J."/>
            <person name="Rivas-Marin E."/>
            <person name="Kohn T."/>
            <person name="Peeters S.H."/>
            <person name="Heuer A."/>
            <person name="Rast P."/>
            <person name="Oberbeckmann S."/>
            <person name="Bunk B."/>
            <person name="Jeske O."/>
            <person name="Meyerdierks A."/>
            <person name="Storesund J.E."/>
            <person name="Kallscheuer N."/>
            <person name="Luecker S."/>
            <person name="Lage O.M."/>
            <person name="Pohl T."/>
            <person name="Merkel B.J."/>
            <person name="Hornburger P."/>
            <person name="Mueller R.-W."/>
            <person name="Bruemmer F."/>
            <person name="Labrenz M."/>
            <person name="Spormann A.M."/>
            <person name="Op den Camp H."/>
            <person name="Overmann J."/>
            <person name="Amann R."/>
            <person name="Jetten M.S.M."/>
            <person name="Mascher T."/>
            <person name="Medema M.H."/>
            <person name="Devos D.P."/>
            <person name="Kaster A.-K."/>
            <person name="Ovreas L."/>
            <person name="Rohde M."/>
            <person name="Galperin M.Y."/>
            <person name="Jogler C."/>
        </authorList>
    </citation>
    <scope>NUCLEOTIDE SEQUENCE [LARGE SCALE GENOMIC DNA]</scope>
    <source>
        <strain evidence="2 3">OJF2</strain>
    </source>
</reference>
<keyword evidence="1" id="KW-0812">Transmembrane</keyword>
<dbReference type="KEGG" id="agv:OJF2_68850"/>
<evidence type="ECO:0000256" key="1">
    <source>
        <dbReference type="SAM" id="Phobius"/>
    </source>
</evidence>
<keyword evidence="1" id="KW-0472">Membrane</keyword>
<dbReference type="RefSeq" id="WP_148597744.1">
    <property type="nucleotide sequence ID" value="NZ_CP042997.1"/>
</dbReference>
<organism evidence="2 3">
    <name type="scientific">Aquisphaera giovannonii</name>
    <dbReference type="NCBI Taxonomy" id="406548"/>
    <lineage>
        <taxon>Bacteria</taxon>
        <taxon>Pseudomonadati</taxon>
        <taxon>Planctomycetota</taxon>
        <taxon>Planctomycetia</taxon>
        <taxon>Isosphaerales</taxon>
        <taxon>Isosphaeraceae</taxon>
        <taxon>Aquisphaera</taxon>
    </lineage>
</organism>
<dbReference type="OrthoDB" id="267137at2"/>
<evidence type="ECO:0000313" key="2">
    <source>
        <dbReference type="EMBL" id="QEH38287.1"/>
    </source>
</evidence>